<dbReference type="AlphaFoldDB" id="D8S158"/>
<keyword evidence="6" id="KW-0472">Membrane</keyword>
<feature type="region of interest" description="Disordered" evidence="7">
    <location>
        <begin position="81"/>
        <end position="142"/>
    </location>
</feature>
<keyword evidence="10" id="KW-1185">Reference proteome</keyword>
<evidence type="ECO:0000256" key="7">
    <source>
        <dbReference type="SAM" id="MobiDB-lite"/>
    </source>
</evidence>
<evidence type="ECO:0000259" key="8">
    <source>
        <dbReference type="SMART" id="SM00978"/>
    </source>
</evidence>
<dbReference type="SUPFAM" id="SSF54427">
    <property type="entry name" value="NTF2-like"/>
    <property type="match status" value="1"/>
</dbReference>
<dbReference type="InParanoid" id="D8S158"/>
<dbReference type="GO" id="GO:0005743">
    <property type="term" value="C:mitochondrial inner membrane"/>
    <property type="evidence" value="ECO:0000318"/>
    <property type="project" value="GO_Central"/>
</dbReference>
<evidence type="ECO:0000313" key="9">
    <source>
        <dbReference type="EMBL" id="EFJ21787.1"/>
    </source>
</evidence>
<dbReference type="InterPro" id="IPR007379">
    <property type="entry name" value="Tim44-like_dom"/>
</dbReference>
<protein>
    <recommendedName>
        <fullName evidence="8">Tim44-like domain-containing protein</fullName>
    </recommendedName>
</protein>
<evidence type="ECO:0000256" key="2">
    <source>
        <dbReference type="ARBA" id="ARBA00009597"/>
    </source>
</evidence>
<dbReference type="InterPro" id="IPR032710">
    <property type="entry name" value="NTF2-like_dom_sf"/>
</dbReference>
<dbReference type="HOGENOM" id="CLU_038444_0_0_1"/>
<feature type="compositionally biased region" description="Polar residues" evidence="7">
    <location>
        <begin position="127"/>
        <end position="138"/>
    </location>
</feature>
<dbReference type="GO" id="GO:0051087">
    <property type="term" value="F:protein-folding chaperone binding"/>
    <property type="evidence" value="ECO:0000318"/>
    <property type="project" value="GO_Central"/>
</dbReference>
<dbReference type="Gene3D" id="3.10.450.240">
    <property type="match status" value="1"/>
</dbReference>
<dbReference type="Proteomes" id="UP000001514">
    <property type="component" value="Unassembled WGS sequence"/>
</dbReference>
<dbReference type="GO" id="GO:0030150">
    <property type="term" value="P:protein import into mitochondrial matrix"/>
    <property type="evidence" value="ECO:0000318"/>
    <property type="project" value="GO_Central"/>
</dbReference>
<keyword evidence="3" id="KW-0999">Mitochondrion inner membrane</keyword>
<dbReference type="Gramene" id="EFJ21787">
    <property type="protein sequence ID" value="EFJ21787"/>
    <property type="gene ID" value="SELMODRAFT_176052"/>
</dbReference>
<evidence type="ECO:0000256" key="1">
    <source>
        <dbReference type="ARBA" id="ARBA00004273"/>
    </source>
</evidence>
<dbReference type="InterPro" id="IPR039544">
    <property type="entry name" value="Tim44-like"/>
</dbReference>
<dbReference type="PANTHER" id="PTHR10721">
    <property type="entry name" value="MITOCHONDRIAL IMPORT INNER MEMBRANE TRANSLOCASE SUBUNIT TIM44"/>
    <property type="match status" value="1"/>
</dbReference>
<evidence type="ECO:0000256" key="3">
    <source>
        <dbReference type="ARBA" id="ARBA00022792"/>
    </source>
</evidence>
<keyword evidence="4" id="KW-0809">Transit peptide</keyword>
<accession>D8S158</accession>
<evidence type="ECO:0000256" key="4">
    <source>
        <dbReference type="ARBA" id="ARBA00022946"/>
    </source>
</evidence>
<dbReference type="STRING" id="88036.D8S158"/>
<reference evidence="9 10" key="1">
    <citation type="journal article" date="2011" name="Science">
        <title>The Selaginella genome identifies genetic changes associated with the evolution of vascular plants.</title>
        <authorList>
            <person name="Banks J.A."/>
            <person name="Nishiyama T."/>
            <person name="Hasebe M."/>
            <person name="Bowman J.L."/>
            <person name="Gribskov M."/>
            <person name="dePamphilis C."/>
            <person name="Albert V.A."/>
            <person name="Aono N."/>
            <person name="Aoyama T."/>
            <person name="Ambrose B.A."/>
            <person name="Ashton N.W."/>
            <person name="Axtell M.J."/>
            <person name="Barker E."/>
            <person name="Barker M.S."/>
            <person name="Bennetzen J.L."/>
            <person name="Bonawitz N.D."/>
            <person name="Chapple C."/>
            <person name="Cheng C."/>
            <person name="Correa L.G."/>
            <person name="Dacre M."/>
            <person name="DeBarry J."/>
            <person name="Dreyer I."/>
            <person name="Elias M."/>
            <person name="Engstrom E.M."/>
            <person name="Estelle M."/>
            <person name="Feng L."/>
            <person name="Finet C."/>
            <person name="Floyd S.K."/>
            <person name="Frommer W.B."/>
            <person name="Fujita T."/>
            <person name="Gramzow L."/>
            <person name="Gutensohn M."/>
            <person name="Harholt J."/>
            <person name="Hattori M."/>
            <person name="Heyl A."/>
            <person name="Hirai T."/>
            <person name="Hiwatashi Y."/>
            <person name="Ishikawa M."/>
            <person name="Iwata M."/>
            <person name="Karol K.G."/>
            <person name="Koehler B."/>
            <person name="Kolukisaoglu U."/>
            <person name="Kubo M."/>
            <person name="Kurata T."/>
            <person name="Lalonde S."/>
            <person name="Li K."/>
            <person name="Li Y."/>
            <person name="Litt A."/>
            <person name="Lyons E."/>
            <person name="Manning G."/>
            <person name="Maruyama T."/>
            <person name="Michael T.P."/>
            <person name="Mikami K."/>
            <person name="Miyazaki S."/>
            <person name="Morinaga S."/>
            <person name="Murata T."/>
            <person name="Mueller-Roeber B."/>
            <person name="Nelson D.R."/>
            <person name="Obara M."/>
            <person name="Oguri Y."/>
            <person name="Olmstead R.G."/>
            <person name="Onodera N."/>
            <person name="Petersen B.L."/>
            <person name="Pils B."/>
            <person name="Prigge M."/>
            <person name="Rensing S.A."/>
            <person name="Riano-Pachon D.M."/>
            <person name="Roberts A.W."/>
            <person name="Sato Y."/>
            <person name="Scheller H.V."/>
            <person name="Schulz B."/>
            <person name="Schulz C."/>
            <person name="Shakirov E.V."/>
            <person name="Shibagaki N."/>
            <person name="Shinohara N."/>
            <person name="Shippen D.E."/>
            <person name="Soerensen I."/>
            <person name="Sotooka R."/>
            <person name="Sugimoto N."/>
            <person name="Sugita M."/>
            <person name="Sumikawa N."/>
            <person name="Tanurdzic M."/>
            <person name="Theissen G."/>
            <person name="Ulvskov P."/>
            <person name="Wakazuki S."/>
            <person name="Weng J.K."/>
            <person name="Willats W.W."/>
            <person name="Wipf D."/>
            <person name="Wolf P.G."/>
            <person name="Yang L."/>
            <person name="Zimmer A.D."/>
            <person name="Zhu Q."/>
            <person name="Mitros T."/>
            <person name="Hellsten U."/>
            <person name="Loque D."/>
            <person name="Otillar R."/>
            <person name="Salamov A."/>
            <person name="Schmutz J."/>
            <person name="Shapiro H."/>
            <person name="Lindquist E."/>
            <person name="Lucas S."/>
            <person name="Rokhsar D."/>
            <person name="Grigoriev I.V."/>
        </authorList>
    </citation>
    <scope>NUCLEOTIDE SEQUENCE [LARGE SCALE GENOMIC DNA]</scope>
</reference>
<evidence type="ECO:0000313" key="10">
    <source>
        <dbReference type="Proteomes" id="UP000001514"/>
    </source>
</evidence>
<evidence type="ECO:0000256" key="5">
    <source>
        <dbReference type="ARBA" id="ARBA00023128"/>
    </source>
</evidence>
<dbReference type="Pfam" id="PF04280">
    <property type="entry name" value="Tim44"/>
    <property type="match status" value="1"/>
</dbReference>
<dbReference type="OMA" id="HTVFYLW"/>
<keyword evidence="5" id="KW-0496">Mitochondrion</keyword>
<dbReference type="SMART" id="SM00978">
    <property type="entry name" value="Tim44"/>
    <property type="match status" value="1"/>
</dbReference>
<dbReference type="PANTHER" id="PTHR10721:SF1">
    <property type="entry name" value="MITOCHONDRIAL IMPORT INNER MEMBRANE TRANSLOCASE SUBUNIT TIM44"/>
    <property type="match status" value="1"/>
</dbReference>
<feature type="domain" description="Tim44-like" evidence="8">
    <location>
        <begin position="273"/>
        <end position="425"/>
    </location>
</feature>
<gene>
    <name evidence="9" type="ORF">SELMODRAFT_176052</name>
</gene>
<feature type="compositionally biased region" description="Basic and acidic residues" evidence="7">
    <location>
        <begin position="81"/>
        <end position="90"/>
    </location>
</feature>
<evidence type="ECO:0000256" key="6">
    <source>
        <dbReference type="ARBA" id="ARBA00023136"/>
    </source>
</evidence>
<dbReference type="FunCoup" id="D8S158">
    <property type="interactions" value="4265"/>
</dbReference>
<comment type="subcellular location">
    <subcellularLocation>
        <location evidence="1">Mitochondrion inner membrane</location>
    </subcellularLocation>
</comment>
<dbReference type="EMBL" id="GL377598">
    <property type="protein sequence ID" value="EFJ21787.1"/>
    <property type="molecule type" value="Genomic_DNA"/>
</dbReference>
<dbReference type="eggNOG" id="KOG2580">
    <property type="taxonomic scope" value="Eukaryota"/>
</dbReference>
<organism evidence="10">
    <name type="scientific">Selaginella moellendorffii</name>
    <name type="common">Spikemoss</name>
    <dbReference type="NCBI Taxonomy" id="88036"/>
    <lineage>
        <taxon>Eukaryota</taxon>
        <taxon>Viridiplantae</taxon>
        <taxon>Streptophyta</taxon>
        <taxon>Embryophyta</taxon>
        <taxon>Tracheophyta</taxon>
        <taxon>Lycopodiopsida</taxon>
        <taxon>Selaginellales</taxon>
        <taxon>Selaginellaceae</taxon>
        <taxon>Selaginella</taxon>
    </lineage>
</organism>
<dbReference type="KEGG" id="smo:SELMODRAFT_176052"/>
<proteinExistence type="inferred from homology"/>
<sequence>MSMSFFLRQALRSHRVLYPRRPFHYSPRNQSIFQEISKKLKGEIDSNPELQKSIKEFKEKADDFKSRTKETAEHLYKHVDAAREEAETRAKQVSSVIKEKISEASEQPRESPDAQEVPKEDKEHGGTDSSQQKAQQSAPGGGAFAGKVKSVLDSMRIGSVASVAKDGYNLIVEELTSTRKVKKSKPGFSRSSATDIVPVAKTTTGWRKHLDDLKEKATSHPLYRRFKNVKDHPVVQKTNEIADEMRDRWETSDSPVVHKIQDLNESFFGETATAAAFKEIRSRDPTFSFPDFVLEVQEDIRPILTAYLKGDYDTLRKKVCKEVVERCRAEHRALQSQGLYVDTKILYISELEVRESKLIGNEPVIIISFQTQQNYCVRDEFGHIREGSKDDIRTILYAWAMQQVSLDEMDPDEFTPRWRLREMQQTGFPAII</sequence>
<comment type="similarity">
    <text evidence="2">Belongs to the Tim44 family.</text>
</comment>
<name>D8S158_SELML</name>
<feature type="compositionally biased region" description="Basic and acidic residues" evidence="7">
    <location>
        <begin position="97"/>
        <end position="126"/>
    </location>
</feature>